<dbReference type="Proteomes" id="UP000639772">
    <property type="component" value="Unassembled WGS sequence"/>
</dbReference>
<reference evidence="1 2" key="1">
    <citation type="journal article" date="2020" name="Nat. Food">
        <title>A phased Vanilla planifolia genome enables genetic improvement of flavour and production.</title>
        <authorList>
            <person name="Hasing T."/>
            <person name="Tang H."/>
            <person name="Brym M."/>
            <person name="Khazi F."/>
            <person name="Huang T."/>
            <person name="Chambers A.H."/>
        </authorList>
    </citation>
    <scope>NUCLEOTIDE SEQUENCE [LARGE SCALE GENOMIC DNA]</scope>
    <source>
        <tissue evidence="1">Leaf</tissue>
    </source>
</reference>
<gene>
    <name evidence="1" type="ORF">HPP92_027656</name>
</gene>
<proteinExistence type="predicted"/>
<name>A0A835U5N4_VANPL</name>
<dbReference type="AlphaFoldDB" id="A0A835U5N4"/>
<comment type="caution">
    <text evidence="1">The sequence shown here is derived from an EMBL/GenBank/DDBJ whole genome shotgun (WGS) entry which is preliminary data.</text>
</comment>
<evidence type="ECO:0000313" key="2">
    <source>
        <dbReference type="Proteomes" id="UP000639772"/>
    </source>
</evidence>
<protein>
    <submittedName>
        <fullName evidence="1">Uncharacterized protein</fullName>
    </submittedName>
</protein>
<feature type="non-terminal residue" evidence="1">
    <location>
        <position position="57"/>
    </location>
</feature>
<organism evidence="1 2">
    <name type="scientific">Vanilla planifolia</name>
    <name type="common">Vanilla</name>
    <dbReference type="NCBI Taxonomy" id="51239"/>
    <lineage>
        <taxon>Eukaryota</taxon>
        <taxon>Viridiplantae</taxon>
        <taxon>Streptophyta</taxon>
        <taxon>Embryophyta</taxon>
        <taxon>Tracheophyta</taxon>
        <taxon>Spermatophyta</taxon>
        <taxon>Magnoliopsida</taxon>
        <taxon>Liliopsida</taxon>
        <taxon>Asparagales</taxon>
        <taxon>Orchidaceae</taxon>
        <taxon>Vanilloideae</taxon>
        <taxon>Vanilleae</taxon>
        <taxon>Vanilla</taxon>
    </lineage>
</organism>
<dbReference type="EMBL" id="JADCNM010000266">
    <property type="protein sequence ID" value="KAG0448780.1"/>
    <property type="molecule type" value="Genomic_DNA"/>
</dbReference>
<accession>A0A835U5N4</accession>
<sequence length="57" mass="6630">MVKDYVGNILGINSKKNEIPKSGSEFFDRRRSFFFPGKKVKGGRNRVAGVRWRNKKQ</sequence>
<evidence type="ECO:0000313" key="1">
    <source>
        <dbReference type="EMBL" id="KAG0448780.1"/>
    </source>
</evidence>